<reference evidence="1 2" key="1">
    <citation type="submission" date="2014-04" db="EMBL/GenBank/DDBJ databases">
        <authorList>
            <consortium name="DOE Joint Genome Institute"/>
            <person name="Kuo A."/>
            <person name="Kohler A."/>
            <person name="Jargeat P."/>
            <person name="Nagy L.G."/>
            <person name="Floudas D."/>
            <person name="Copeland A."/>
            <person name="Barry K.W."/>
            <person name="Cichocki N."/>
            <person name="Veneault-Fourrey C."/>
            <person name="LaButti K."/>
            <person name="Lindquist E.A."/>
            <person name="Lipzen A."/>
            <person name="Lundell T."/>
            <person name="Morin E."/>
            <person name="Murat C."/>
            <person name="Sun H."/>
            <person name="Tunlid A."/>
            <person name="Henrissat B."/>
            <person name="Grigoriev I.V."/>
            <person name="Hibbett D.S."/>
            <person name="Martin F."/>
            <person name="Nordberg H.P."/>
            <person name="Cantor M.N."/>
            <person name="Hua S.X."/>
        </authorList>
    </citation>
    <scope>NUCLEOTIDE SEQUENCE [LARGE SCALE GENOMIC DNA]</scope>
    <source>
        <strain evidence="1 2">Ve08.2h10</strain>
    </source>
</reference>
<dbReference type="Proteomes" id="UP000054538">
    <property type="component" value="Unassembled WGS sequence"/>
</dbReference>
<reference evidence="2" key="2">
    <citation type="submission" date="2015-01" db="EMBL/GenBank/DDBJ databases">
        <title>Evolutionary Origins and Diversification of the Mycorrhizal Mutualists.</title>
        <authorList>
            <consortium name="DOE Joint Genome Institute"/>
            <consortium name="Mycorrhizal Genomics Consortium"/>
            <person name="Kohler A."/>
            <person name="Kuo A."/>
            <person name="Nagy L.G."/>
            <person name="Floudas D."/>
            <person name="Copeland A."/>
            <person name="Barry K.W."/>
            <person name="Cichocki N."/>
            <person name="Veneault-Fourrey C."/>
            <person name="LaButti K."/>
            <person name="Lindquist E.A."/>
            <person name="Lipzen A."/>
            <person name="Lundell T."/>
            <person name="Morin E."/>
            <person name="Murat C."/>
            <person name="Riley R."/>
            <person name="Ohm R."/>
            <person name="Sun H."/>
            <person name="Tunlid A."/>
            <person name="Henrissat B."/>
            <person name="Grigoriev I.V."/>
            <person name="Hibbett D.S."/>
            <person name="Martin F."/>
        </authorList>
    </citation>
    <scope>NUCLEOTIDE SEQUENCE [LARGE SCALE GENOMIC DNA]</scope>
    <source>
        <strain evidence="2">Ve08.2h10</strain>
    </source>
</reference>
<dbReference type="HOGENOM" id="CLU_2644741_0_0_1"/>
<accession>A0A0D0DEC2</accession>
<evidence type="ECO:0000313" key="1">
    <source>
        <dbReference type="EMBL" id="KIK75835.1"/>
    </source>
</evidence>
<dbReference type="InParanoid" id="A0A0D0DEC2"/>
<dbReference type="AlphaFoldDB" id="A0A0D0DEC2"/>
<sequence length="77" mass="8967">SVKTKELFFLLNEDNYVEFLVESIIEEHSQTQYRVSRNLGYNFMQLSPLLASLTNIFGQHASEAMDVDNQSDYKEMV</sequence>
<keyword evidence="2" id="KW-1185">Reference proteome</keyword>
<gene>
    <name evidence="1" type="ORF">PAXRUDRAFT_171535</name>
</gene>
<dbReference type="OrthoDB" id="2687480at2759"/>
<name>A0A0D0DEC2_9AGAM</name>
<feature type="non-terminal residue" evidence="1">
    <location>
        <position position="1"/>
    </location>
</feature>
<proteinExistence type="predicted"/>
<protein>
    <submittedName>
        <fullName evidence="1">Uncharacterized protein</fullName>
    </submittedName>
</protein>
<evidence type="ECO:0000313" key="2">
    <source>
        <dbReference type="Proteomes" id="UP000054538"/>
    </source>
</evidence>
<dbReference type="EMBL" id="KN827829">
    <property type="protein sequence ID" value="KIK75835.1"/>
    <property type="molecule type" value="Genomic_DNA"/>
</dbReference>
<organism evidence="1 2">
    <name type="scientific">Paxillus rubicundulus Ve08.2h10</name>
    <dbReference type="NCBI Taxonomy" id="930991"/>
    <lineage>
        <taxon>Eukaryota</taxon>
        <taxon>Fungi</taxon>
        <taxon>Dikarya</taxon>
        <taxon>Basidiomycota</taxon>
        <taxon>Agaricomycotina</taxon>
        <taxon>Agaricomycetes</taxon>
        <taxon>Agaricomycetidae</taxon>
        <taxon>Boletales</taxon>
        <taxon>Paxilineae</taxon>
        <taxon>Paxillaceae</taxon>
        <taxon>Paxillus</taxon>
    </lineage>
</organism>